<dbReference type="PANTHER" id="PTHR31917">
    <property type="entry name" value="AGENET DOMAIN-CONTAINING PROTEIN-RELATED"/>
    <property type="match status" value="1"/>
</dbReference>
<evidence type="ECO:0000313" key="4">
    <source>
        <dbReference type="EMBL" id="KAK4274419.1"/>
    </source>
</evidence>
<protein>
    <recommendedName>
        <fullName evidence="3">ENT domain-containing protein</fullName>
    </recommendedName>
</protein>
<keyword evidence="5" id="KW-1185">Reference proteome</keyword>
<dbReference type="SMART" id="SM00743">
    <property type="entry name" value="Agenet"/>
    <property type="match status" value="2"/>
</dbReference>
<organism evidence="4 5">
    <name type="scientific">Acacia crassicarpa</name>
    <name type="common">northern wattle</name>
    <dbReference type="NCBI Taxonomy" id="499986"/>
    <lineage>
        <taxon>Eukaryota</taxon>
        <taxon>Viridiplantae</taxon>
        <taxon>Streptophyta</taxon>
        <taxon>Embryophyta</taxon>
        <taxon>Tracheophyta</taxon>
        <taxon>Spermatophyta</taxon>
        <taxon>Magnoliopsida</taxon>
        <taxon>eudicotyledons</taxon>
        <taxon>Gunneridae</taxon>
        <taxon>Pentapetalae</taxon>
        <taxon>rosids</taxon>
        <taxon>fabids</taxon>
        <taxon>Fabales</taxon>
        <taxon>Fabaceae</taxon>
        <taxon>Caesalpinioideae</taxon>
        <taxon>mimosoid clade</taxon>
        <taxon>Acacieae</taxon>
        <taxon>Acacia</taxon>
    </lineage>
</organism>
<evidence type="ECO:0000313" key="5">
    <source>
        <dbReference type="Proteomes" id="UP001293593"/>
    </source>
</evidence>
<dbReference type="Pfam" id="PF05641">
    <property type="entry name" value="Agenet"/>
    <property type="match status" value="1"/>
</dbReference>
<dbReference type="EMBL" id="JAWXYG010000004">
    <property type="protein sequence ID" value="KAK4274419.1"/>
    <property type="molecule type" value="Genomic_DNA"/>
</dbReference>
<dbReference type="GO" id="GO:0005634">
    <property type="term" value="C:nucleus"/>
    <property type="evidence" value="ECO:0007669"/>
    <property type="project" value="UniProtKB-SubCell"/>
</dbReference>
<dbReference type="Proteomes" id="UP001293593">
    <property type="component" value="Unassembled WGS sequence"/>
</dbReference>
<reference evidence="4" key="1">
    <citation type="submission" date="2023-10" db="EMBL/GenBank/DDBJ databases">
        <title>Chromosome-level genome of the transformable northern wattle, Acacia crassicarpa.</title>
        <authorList>
            <person name="Massaro I."/>
            <person name="Sinha N.R."/>
            <person name="Poethig S."/>
            <person name="Leichty A.R."/>
        </authorList>
    </citation>
    <scope>NUCLEOTIDE SEQUENCE</scope>
    <source>
        <strain evidence="4">Acra3RX</strain>
        <tissue evidence="4">Leaf</tissue>
    </source>
</reference>
<dbReference type="InterPro" id="IPR036142">
    <property type="entry name" value="ENT_dom-like_sf"/>
</dbReference>
<dbReference type="InterPro" id="IPR014002">
    <property type="entry name" value="Agenet_dom_plant"/>
</dbReference>
<gene>
    <name evidence="4" type="ORF">QN277_017639</name>
</gene>
<dbReference type="PANTHER" id="PTHR31917:SF163">
    <property type="entry name" value="AGENET DOMAIN PROTEIN"/>
    <property type="match status" value="1"/>
</dbReference>
<keyword evidence="2" id="KW-0539">Nucleus</keyword>
<dbReference type="InterPro" id="IPR005491">
    <property type="entry name" value="ENT_dom"/>
</dbReference>
<sequence length="384" mass="42876">MRLKKGTKVEVLSYSKAPYGEWRSAEIISGNGHTYSVQYNCSSMTNEAIVEKVPKKSVRPSPPLVKCIDSWSADDVVEVNHAGCWKVAVVSRFLGEDVYLVRLVGSCKELRVHKFNIRARQCWQDNQWVMMRKCNSRVGKSGKNLSFNSYKMKPEVPQARNDCFPMVEGSGLRESHLVSSTSLKRVSPYCSSLIDTYPRKMRAVLNEEVLEKVDAVAYPSGHMGEKCMLASFNDGTNQFNKMAMLNPNIGNTHCLERINDSNDSCSDMCSVGSCSVISSGPNKVSSDVLAGPCHEADSLCSDAESLDVGDEEERYSLYPTEDIAARIHRLELHAYRSTLKAIYASGPLTWDQEALLTNLRISLHISNDEHLLEIRNLVSSGQRF</sequence>
<proteinExistence type="predicted"/>
<dbReference type="PROSITE" id="PS51138">
    <property type="entry name" value="ENT"/>
    <property type="match status" value="1"/>
</dbReference>
<comment type="subcellular location">
    <subcellularLocation>
        <location evidence="1">Nucleus</location>
    </subcellularLocation>
</comment>
<feature type="domain" description="ENT" evidence="3">
    <location>
        <begin position="323"/>
        <end position="384"/>
    </location>
</feature>
<dbReference type="InterPro" id="IPR008395">
    <property type="entry name" value="Agenet-like_dom"/>
</dbReference>
<dbReference type="SUPFAM" id="SSF158639">
    <property type="entry name" value="ENT-like"/>
    <property type="match status" value="1"/>
</dbReference>
<evidence type="ECO:0000256" key="2">
    <source>
        <dbReference type="ARBA" id="ARBA00023242"/>
    </source>
</evidence>
<accession>A0AAE1MQQ8</accession>
<dbReference type="Pfam" id="PF03735">
    <property type="entry name" value="ENT"/>
    <property type="match status" value="1"/>
</dbReference>
<evidence type="ECO:0000259" key="3">
    <source>
        <dbReference type="PROSITE" id="PS51138"/>
    </source>
</evidence>
<name>A0AAE1MQQ8_9FABA</name>
<comment type="caution">
    <text evidence="4">The sequence shown here is derived from an EMBL/GenBank/DDBJ whole genome shotgun (WGS) entry which is preliminary data.</text>
</comment>
<evidence type="ECO:0000256" key="1">
    <source>
        <dbReference type="ARBA" id="ARBA00004123"/>
    </source>
</evidence>
<dbReference type="AlphaFoldDB" id="A0AAE1MQQ8"/>
<dbReference type="Gene3D" id="1.10.1240.40">
    <property type="entry name" value="ENT domain"/>
    <property type="match status" value="1"/>
</dbReference>
<dbReference type="SMART" id="SM01191">
    <property type="entry name" value="ENT"/>
    <property type="match status" value="1"/>
</dbReference>